<evidence type="ECO:0000256" key="3">
    <source>
        <dbReference type="ARBA" id="ARBA00022989"/>
    </source>
</evidence>
<dbReference type="AlphaFoldDB" id="A0A6N9HR89"/>
<dbReference type="NCBIfam" id="TIGR01352">
    <property type="entry name" value="tonB_Cterm"/>
    <property type="match status" value="1"/>
</dbReference>
<dbReference type="Gene3D" id="3.30.1150.10">
    <property type="match status" value="1"/>
</dbReference>
<keyword evidence="3" id="KW-1133">Transmembrane helix</keyword>
<evidence type="ECO:0000259" key="6">
    <source>
        <dbReference type="PROSITE" id="PS52015"/>
    </source>
</evidence>
<evidence type="ECO:0000313" key="7">
    <source>
        <dbReference type="EMBL" id="MYN05442.1"/>
    </source>
</evidence>
<evidence type="ECO:0000256" key="2">
    <source>
        <dbReference type="ARBA" id="ARBA00022692"/>
    </source>
</evidence>
<feature type="signal peptide" evidence="5">
    <location>
        <begin position="1"/>
        <end position="26"/>
    </location>
</feature>
<keyword evidence="8" id="KW-1185">Reference proteome</keyword>
<feature type="domain" description="TonB C-terminal" evidence="6">
    <location>
        <begin position="57"/>
        <end position="142"/>
    </location>
</feature>
<name>A0A6N9HR89_9BURK</name>
<dbReference type="InterPro" id="IPR037682">
    <property type="entry name" value="TonB_C"/>
</dbReference>
<dbReference type="Pfam" id="PF03544">
    <property type="entry name" value="TonB_C"/>
    <property type="match status" value="1"/>
</dbReference>
<organism evidence="7 8">
    <name type="scientific">Pseudoduganella guangdongensis</name>
    <dbReference type="NCBI Taxonomy" id="2692179"/>
    <lineage>
        <taxon>Bacteria</taxon>
        <taxon>Pseudomonadati</taxon>
        <taxon>Pseudomonadota</taxon>
        <taxon>Betaproteobacteria</taxon>
        <taxon>Burkholderiales</taxon>
        <taxon>Oxalobacteraceae</taxon>
        <taxon>Telluria group</taxon>
        <taxon>Pseudoduganella</taxon>
    </lineage>
</organism>
<accession>A0A6N9HR89</accession>
<evidence type="ECO:0000256" key="5">
    <source>
        <dbReference type="SAM" id="SignalP"/>
    </source>
</evidence>
<dbReference type="PROSITE" id="PS52015">
    <property type="entry name" value="TONB_CTD"/>
    <property type="match status" value="1"/>
</dbReference>
<evidence type="ECO:0000256" key="4">
    <source>
        <dbReference type="ARBA" id="ARBA00023136"/>
    </source>
</evidence>
<dbReference type="Proteomes" id="UP000448575">
    <property type="component" value="Unassembled WGS sequence"/>
</dbReference>
<reference evidence="7 8" key="1">
    <citation type="submission" date="2019-12" db="EMBL/GenBank/DDBJ databases">
        <title>Novel species isolated from a subtropical stream in China.</title>
        <authorList>
            <person name="Lu H."/>
        </authorList>
    </citation>
    <scope>NUCLEOTIDE SEQUENCE [LARGE SCALE GENOMIC DNA]</scope>
    <source>
        <strain evidence="7 8">DS3</strain>
    </source>
</reference>
<comment type="caution">
    <text evidence="7">The sequence shown here is derived from an EMBL/GenBank/DDBJ whole genome shotgun (WGS) entry which is preliminary data.</text>
</comment>
<proteinExistence type="predicted"/>
<comment type="subcellular location">
    <subcellularLocation>
        <location evidence="1">Membrane</location>
        <topology evidence="1">Single-pass membrane protein</topology>
    </subcellularLocation>
</comment>
<sequence>MEYHLKQTSRKLFGTFLIAISTSAAAHDAAHPDTRKKINDAVDRFYEGKNRYRPSQPSLTTLSPTTCDQTTYPKDARMWELEGTTVLSYQVNINGRAVNAEVSRSSGWALLDESAINALSACVFSPEAVMAWQKKSYKFTIN</sequence>
<keyword evidence="2" id="KW-0812">Transmembrane</keyword>
<dbReference type="GO" id="GO:0055085">
    <property type="term" value="P:transmembrane transport"/>
    <property type="evidence" value="ECO:0007669"/>
    <property type="project" value="InterPro"/>
</dbReference>
<dbReference type="SUPFAM" id="SSF74653">
    <property type="entry name" value="TolA/TonB C-terminal domain"/>
    <property type="match status" value="1"/>
</dbReference>
<protein>
    <submittedName>
        <fullName evidence="7">TonB family protein</fullName>
    </submittedName>
</protein>
<keyword evidence="4" id="KW-0472">Membrane</keyword>
<keyword evidence="5" id="KW-0732">Signal</keyword>
<evidence type="ECO:0000256" key="1">
    <source>
        <dbReference type="ARBA" id="ARBA00004167"/>
    </source>
</evidence>
<feature type="chain" id="PRO_5026717405" evidence="5">
    <location>
        <begin position="27"/>
        <end position="142"/>
    </location>
</feature>
<dbReference type="EMBL" id="WWCJ01000029">
    <property type="protein sequence ID" value="MYN05442.1"/>
    <property type="molecule type" value="Genomic_DNA"/>
</dbReference>
<dbReference type="GO" id="GO:0016020">
    <property type="term" value="C:membrane"/>
    <property type="evidence" value="ECO:0007669"/>
    <property type="project" value="UniProtKB-SubCell"/>
</dbReference>
<dbReference type="InterPro" id="IPR006260">
    <property type="entry name" value="TonB/TolA_C"/>
</dbReference>
<dbReference type="RefSeq" id="WP_161028386.1">
    <property type="nucleotide sequence ID" value="NZ_WWCJ01000029.1"/>
</dbReference>
<gene>
    <name evidence="7" type="ORF">GTP41_25435</name>
</gene>
<evidence type="ECO:0000313" key="8">
    <source>
        <dbReference type="Proteomes" id="UP000448575"/>
    </source>
</evidence>